<feature type="domain" description="NAC-A/B" evidence="6">
    <location>
        <begin position="34"/>
        <end position="99"/>
    </location>
</feature>
<evidence type="ECO:0000256" key="3">
    <source>
        <dbReference type="ARBA" id="ARBA00022927"/>
    </source>
</evidence>
<feature type="region of interest" description="Disordered" evidence="5">
    <location>
        <begin position="124"/>
        <end position="156"/>
    </location>
</feature>
<evidence type="ECO:0000313" key="8">
    <source>
        <dbReference type="Proteomes" id="UP000038830"/>
    </source>
</evidence>
<dbReference type="InterPro" id="IPR038187">
    <property type="entry name" value="NAC_A/B_dom_sf"/>
</dbReference>
<dbReference type="Proteomes" id="UP000038830">
    <property type="component" value="Unassembled WGS sequence"/>
</dbReference>
<dbReference type="SMART" id="SM01407">
    <property type="entry name" value="NAC"/>
    <property type="match status" value="1"/>
</dbReference>
<dbReference type="PROSITE" id="PS51151">
    <property type="entry name" value="NAC_AB"/>
    <property type="match status" value="1"/>
</dbReference>
<evidence type="ECO:0000313" key="7">
    <source>
        <dbReference type="EMBL" id="CEP20615.1"/>
    </source>
</evidence>
<evidence type="ECO:0000256" key="1">
    <source>
        <dbReference type="ARBA" id="ARBA00004496"/>
    </source>
</evidence>
<dbReference type="PANTHER" id="PTHR10351">
    <property type="entry name" value="TRANSCRIPTION FACTOR BTF3 FAMILY MEMBER"/>
    <property type="match status" value="1"/>
</dbReference>
<dbReference type="GO" id="GO:0015031">
    <property type="term" value="P:protein transport"/>
    <property type="evidence" value="ECO:0007669"/>
    <property type="project" value="UniProtKB-KW"/>
</dbReference>
<dbReference type="InterPro" id="IPR002715">
    <property type="entry name" value="Nas_poly-pep-assoc_cplx_dom"/>
</dbReference>
<accession>A0A0H5BYP4</accession>
<evidence type="ECO:0000259" key="6">
    <source>
        <dbReference type="PROSITE" id="PS51151"/>
    </source>
</evidence>
<evidence type="ECO:0000256" key="4">
    <source>
        <dbReference type="RuleBase" id="RU361272"/>
    </source>
</evidence>
<dbReference type="Gene3D" id="2.20.70.30">
    <property type="entry name" value="Nascent polypeptide-associated complex domain"/>
    <property type="match status" value="1"/>
</dbReference>
<evidence type="ECO:0000256" key="2">
    <source>
        <dbReference type="ARBA" id="ARBA00005296"/>
    </source>
</evidence>
<dbReference type="EMBL" id="CDQK01000001">
    <property type="protein sequence ID" value="CEP20615.1"/>
    <property type="molecule type" value="Genomic_DNA"/>
</dbReference>
<comment type="subcellular location">
    <subcellularLocation>
        <location evidence="1">Cytoplasm</location>
    </subcellularLocation>
</comment>
<feature type="compositionally biased region" description="Basic residues" evidence="5">
    <location>
        <begin position="21"/>
        <end position="30"/>
    </location>
</feature>
<protein>
    <recommendedName>
        <fullName evidence="4">Nascent polypeptide-associated complex subunit beta</fullName>
    </recommendedName>
</protein>
<evidence type="ECO:0000256" key="5">
    <source>
        <dbReference type="SAM" id="MobiDB-lite"/>
    </source>
</evidence>
<dbReference type="GO" id="GO:0005854">
    <property type="term" value="C:nascent polypeptide-associated complex"/>
    <property type="evidence" value="ECO:0007669"/>
    <property type="project" value="UniProtKB-ARBA"/>
</dbReference>
<reference evidence="8" key="1">
    <citation type="journal article" date="2015" name="J. Biotechnol.">
        <title>The structure of the Cyberlindnera jadinii genome and its relation to Candida utilis analyzed by the occurrence of single nucleotide polymorphisms.</title>
        <authorList>
            <person name="Rupp O."/>
            <person name="Brinkrolf K."/>
            <person name="Buerth C."/>
            <person name="Kunigo M."/>
            <person name="Schneider J."/>
            <person name="Jaenicke S."/>
            <person name="Goesmann A."/>
            <person name="Puehler A."/>
            <person name="Jaeger K.-E."/>
            <person name="Ernst J.F."/>
        </authorList>
    </citation>
    <scope>NUCLEOTIDE SEQUENCE [LARGE SCALE GENOMIC DNA]</scope>
    <source>
        <strain evidence="8">ATCC 18201 / CBS 1600 / BCRC 20928 / JCM 3617 / NBRC 0987 / NRRL Y-1542</strain>
    </source>
</reference>
<dbReference type="CDD" id="cd22055">
    <property type="entry name" value="NAC_BTF3"/>
    <property type="match status" value="1"/>
</dbReference>
<comment type="similarity">
    <text evidence="2 4">Belongs to the NAC-beta family.</text>
</comment>
<keyword evidence="4" id="KW-0805">Transcription regulation</keyword>
<dbReference type="FunFam" id="2.20.70.30:FF:000001">
    <property type="entry name" value="Transcription factor BTF3 homolog"/>
    <property type="match status" value="1"/>
</dbReference>
<keyword evidence="3" id="KW-0813">Transport</keyword>
<dbReference type="InterPro" id="IPR039370">
    <property type="entry name" value="BTF3"/>
</dbReference>
<dbReference type="GO" id="GO:0006613">
    <property type="term" value="P:cotranslational protein targeting to membrane"/>
    <property type="evidence" value="ECO:0007669"/>
    <property type="project" value="UniProtKB-ARBA"/>
</dbReference>
<dbReference type="Pfam" id="PF01849">
    <property type="entry name" value="NAC"/>
    <property type="match status" value="1"/>
</dbReference>
<sequence length="156" mass="16947">MPIDQEKLAKLQKQGNTKIGGIRRKAKKSGAKPTADDSKLQATLQKLNVQTLDGVQEANFFREDGKVLHFNRVGIQASAANNTYGFYGIPQEKEIQELLPNIIPQLGAENLDFLTKLAQQMRQNPGAAAAAAEAAGADDEDIPDLVEGENFEAEVE</sequence>
<name>A0A0H5BYP4_CYBJN</name>
<dbReference type="AlphaFoldDB" id="A0A0H5BYP4"/>
<organism evidence="7 8">
    <name type="scientific">Cyberlindnera jadinii (strain ATCC 18201 / CBS 1600 / BCRC 20928 / JCM 3617 / NBRC 0987 / NRRL Y-1542)</name>
    <name type="common">Torula yeast</name>
    <name type="synonym">Candida utilis</name>
    <dbReference type="NCBI Taxonomy" id="983966"/>
    <lineage>
        <taxon>Eukaryota</taxon>
        <taxon>Fungi</taxon>
        <taxon>Dikarya</taxon>
        <taxon>Ascomycota</taxon>
        <taxon>Saccharomycotina</taxon>
        <taxon>Saccharomycetes</taxon>
        <taxon>Phaffomycetales</taxon>
        <taxon>Phaffomycetaceae</taxon>
        <taxon>Cyberlindnera</taxon>
    </lineage>
</organism>
<keyword evidence="4" id="KW-0804">Transcription</keyword>
<gene>
    <name evidence="7" type="primary">EGD1</name>
    <name evidence="7" type="ORF">BN1211_0518</name>
</gene>
<comment type="subunit">
    <text evidence="4">Part of the nascent polypeptide-associated complex (NAC).</text>
</comment>
<feature type="compositionally biased region" description="Acidic residues" evidence="5">
    <location>
        <begin position="136"/>
        <end position="156"/>
    </location>
</feature>
<keyword evidence="3" id="KW-0653">Protein transport</keyword>
<feature type="compositionally biased region" description="Low complexity" evidence="5">
    <location>
        <begin position="126"/>
        <end position="135"/>
    </location>
</feature>
<proteinExistence type="inferred from homology"/>
<feature type="region of interest" description="Disordered" evidence="5">
    <location>
        <begin position="12"/>
        <end position="39"/>
    </location>
</feature>